<dbReference type="AlphaFoldDB" id="A0A399SW88"/>
<accession>A0A399SW88</accession>
<feature type="transmembrane region" description="Helical" evidence="1">
    <location>
        <begin position="337"/>
        <end position="355"/>
    </location>
</feature>
<evidence type="ECO:0000256" key="1">
    <source>
        <dbReference type="SAM" id="Phobius"/>
    </source>
</evidence>
<dbReference type="RefSeq" id="WP_119439044.1">
    <property type="nucleotide sequence ID" value="NZ_QWGR01000010.1"/>
</dbReference>
<gene>
    <name evidence="2" type="ORF">D1614_16345</name>
</gene>
<dbReference type="InterPro" id="IPR011990">
    <property type="entry name" value="TPR-like_helical_dom_sf"/>
</dbReference>
<proteinExistence type="predicted"/>
<keyword evidence="1" id="KW-0472">Membrane</keyword>
<keyword evidence="3" id="KW-1185">Reference proteome</keyword>
<dbReference type="Proteomes" id="UP000265926">
    <property type="component" value="Unassembled WGS sequence"/>
</dbReference>
<evidence type="ECO:0000313" key="2">
    <source>
        <dbReference type="EMBL" id="RIJ47004.1"/>
    </source>
</evidence>
<dbReference type="Gene3D" id="1.25.40.10">
    <property type="entry name" value="Tetratricopeptide repeat domain"/>
    <property type="match status" value="1"/>
</dbReference>
<protein>
    <submittedName>
        <fullName evidence="2">Uncharacterized protein</fullName>
    </submittedName>
</protein>
<organism evidence="2 3">
    <name type="scientific">Maribellus luteus</name>
    <dbReference type="NCBI Taxonomy" id="2305463"/>
    <lineage>
        <taxon>Bacteria</taxon>
        <taxon>Pseudomonadati</taxon>
        <taxon>Bacteroidota</taxon>
        <taxon>Bacteroidia</taxon>
        <taxon>Marinilabiliales</taxon>
        <taxon>Prolixibacteraceae</taxon>
        <taxon>Maribellus</taxon>
    </lineage>
</organism>
<evidence type="ECO:0000313" key="3">
    <source>
        <dbReference type="Proteomes" id="UP000265926"/>
    </source>
</evidence>
<dbReference type="OrthoDB" id="979271at2"/>
<sequence>MTPKTELIGRIEDYCLDLMDAKQRLEFEKELEFNQELKEEVELHKNLQAAVLEMDVLNLKGKLLEIQEETKSEKITNGSFALLEDLEEIQELTDELSFAELVDSFESLPKVHVYQHEKTSNENIHHFYKEQSQNGVEVNGYDEELNGFEMEDLDGLEEAVLEADIMNLRETLQQVAKSVEPQYSAEEIDDYLNGEMEDNILAEFEAEMKQNKQLLEEVNLHMELEAALEEFDVMKLRDEMSSIMEAETSWNVSENTIEDFIDGVLDDEELLEEFNIELKENTDLMAELSLRENINSAIGEKDIISLRESLSEARRGSEKQEVKSIVMPRFDTQSTRFWRNSVAMIVVLIGLAGILNTGMQSTQGTYAKYFETPAWASERSVNASLDAIQTAKIYFQQSDYQKVIKELDNVTPQKDQAFVAQFYKGLSYQNLDQYDNAIQEYTKVINHGNNLFVEEAEWYKALCYLKENKRSEARAELLAVIDRKGHYEKDAKAIIRKLRYTFK</sequence>
<reference evidence="2 3" key="1">
    <citation type="submission" date="2018-08" db="EMBL/GenBank/DDBJ databases">
        <title>Pallidiluteibacterium maritimus gen. nov., sp. nov., isolated from coastal sediment.</title>
        <authorList>
            <person name="Zhou L.Y."/>
        </authorList>
    </citation>
    <scope>NUCLEOTIDE SEQUENCE [LARGE SCALE GENOMIC DNA]</scope>
    <source>
        <strain evidence="2 3">XSD2</strain>
    </source>
</reference>
<name>A0A399SW88_9BACT</name>
<dbReference type="SUPFAM" id="SSF48452">
    <property type="entry name" value="TPR-like"/>
    <property type="match status" value="1"/>
</dbReference>
<dbReference type="EMBL" id="QWGR01000010">
    <property type="protein sequence ID" value="RIJ47004.1"/>
    <property type="molecule type" value="Genomic_DNA"/>
</dbReference>
<keyword evidence="1" id="KW-1133">Transmembrane helix</keyword>
<comment type="caution">
    <text evidence="2">The sequence shown here is derived from an EMBL/GenBank/DDBJ whole genome shotgun (WGS) entry which is preliminary data.</text>
</comment>
<keyword evidence="1" id="KW-0812">Transmembrane</keyword>